<keyword evidence="4 17" id="KW-0515">Mutator protein</keyword>
<evidence type="ECO:0000259" key="19">
    <source>
        <dbReference type="PROSITE" id="PS50173"/>
    </source>
</evidence>
<evidence type="ECO:0000256" key="10">
    <source>
        <dbReference type="ARBA" id="ARBA00022763"/>
    </source>
</evidence>
<dbReference type="GeneID" id="81474044"/>
<dbReference type="InterPro" id="IPR017961">
    <property type="entry name" value="DNA_pol_Y-fam_little_finger"/>
</dbReference>
<dbReference type="GO" id="GO:0003887">
    <property type="term" value="F:DNA-directed DNA polymerase activity"/>
    <property type="evidence" value="ECO:0007669"/>
    <property type="project" value="UniProtKB-UniRule"/>
</dbReference>
<dbReference type="AlphaFoldDB" id="A0A9Q2FKJ2"/>
<dbReference type="Gene3D" id="3.30.1490.100">
    <property type="entry name" value="DNA polymerase, Y-family, little finger domain"/>
    <property type="match status" value="1"/>
</dbReference>
<evidence type="ECO:0000256" key="12">
    <source>
        <dbReference type="ARBA" id="ARBA00022932"/>
    </source>
</evidence>
<dbReference type="GO" id="GO:0005829">
    <property type="term" value="C:cytosol"/>
    <property type="evidence" value="ECO:0007669"/>
    <property type="project" value="TreeGrafter"/>
</dbReference>
<dbReference type="InterPro" id="IPR001126">
    <property type="entry name" value="UmuC"/>
</dbReference>
<evidence type="ECO:0000256" key="16">
    <source>
        <dbReference type="ARBA" id="ARBA00049244"/>
    </source>
</evidence>
<dbReference type="Gene3D" id="1.10.150.20">
    <property type="entry name" value="5' to 3' exonuclease, C-terminal subdomain"/>
    <property type="match status" value="1"/>
</dbReference>
<feature type="domain" description="UmuC" evidence="19">
    <location>
        <begin position="6"/>
        <end position="186"/>
    </location>
</feature>
<dbReference type="PROSITE" id="PS50173">
    <property type="entry name" value="UMUC"/>
    <property type="match status" value="1"/>
</dbReference>
<dbReference type="SUPFAM" id="SSF56672">
    <property type="entry name" value="DNA/RNA polymerases"/>
    <property type="match status" value="1"/>
</dbReference>
<evidence type="ECO:0000256" key="18">
    <source>
        <dbReference type="SAM" id="MobiDB-lite"/>
    </source>
</evidence>
<evidence type="ECO:0000256" key="9">
    <source>
        <dbReference type="ARBA" id="ARBA00022723"/>
    </source>
</evidence>
<organism evidence="20 21">
    <name type="scientific">Gluconobacter japonicus</name>
    <dbReference type="NCBI Taxonomy" id="376620"/>
    <lineage>
        <taxon>Bacteria</taxon>
        <taxon>Pseudomonadati</taxon>
        <taxon>Pseudomonadota</taxon>
        <taxon>Alphaproteobacteria</taxon>
        <taxon>Acetobacterales</taxon>
        <taxon>Acetobacteraceae</taxon>
        <taxon>Gluconobacter</taxon>
    </lineage>
</organism>
<dbReference type="GO" id="GO:0042276">
    <property type="term" value="P:error-prone translesion synthesis"/>
    <property type="evidence" value="ECO:0007669"/>
    <property type="project" value="TreeGrafter"/>
</dbReference>
<keyword evidence="13 17" id="KW-0238">DNA-binding</keyword>
<dbReference type="InterPro" id="IPR036775">
    <property type="entry name" value="DNA_pol_Y-fam_lit_finger_sf"/>
</dbReference>
<evidence type="ECO:0000313" key="21">
    <source>
        <dbReference type="Proteomes" id="UP000661006"/>
    </source>
</evidence>
<dbReference type="GO" id="GO:0003684">
    <property type="term" value="F:damaged DNA binding"/>
    <property type="evidence" value="ECO:0007669"/>
    <property type="project" value="InterPro"/>
</dbReference>
<proteinExistence type="inferred from homology"/>
<comment type="caution">
    <text evidence="20">The sequence shown here is derived from an EMBL/GenBank/DDBJ whole genome shotgun (WGS) entry which is preliminary data.</text>
</comment>
<feature type="region of interest" description="Disordered" evidence="18">
    <location>
        <begin position="359"/>
        <end position="379"/>
    </location>
</feature>
<dbReference type="GO" id="GO:0006261">
    <property type="term" value="P:DNA-templated DNA replication"/>
    <property type="evidence" value="ECO:0007669"/>
    <property type="project" value="UniProtKB-UniRule"/>
</dbReference>
<evidence type="ECO:0000256" key="6">
    <source>
        <dbReference type="ARBA" id="ARBA00022679"/>
    </source>
</evidence>
<evidence type="ECO:0000256" key="11">
    <source>
        <dbReference type="ARBA" id="ARBA00022842"/>
    </source>
</evidence>
<keyword evidence="10 17" id="KW-0227">DNA damage</keyword>
<comment type="cofactor">
    <cofactor evidence="17">
        <name>Mg(2+)</name>
        <dbReference type="ChEBI" id="CHEBI:18420"/>
    </cofactor>
    <text evidence="17">Binds 2 magnesium ions per subunit.</text>
</comment>
<feature type="site" description="Substrate discrimination" evidence="17">
    <location>
        <position position="15"/>
    </location>
</feature>
<evidence type="ECO:0000256" key="13">
    <source>
        <dbReference type="ARBA" id="ARBA00023125"/>
    </source>
</evidence>
<dbReference type="InterPro" id="IPR043502">
    <property type="entry name" value="DNA/RNA_pol_sf"/>
</dbReference>
<dbReference type="GO" id="GO:0006281">
    <property type="term" value="P:DNA repair"/>
    <property type="evidence" value="ECO:0007669"/>
    <property type="project" value="UniProtKB-UniRule"/>
</dbReference>
<sequence length="379" mass="41619">MESRRIVHIDMDAFYASVEQRDNPSLRGRPLAVGRGEARGVVAAASYEARPFGVRSAMPSLKAKRLCPDLVFVPGRFDVYRAVSAQIHDIFARYTPLIQPLSLDEAYLDLTDYLGAYGSATLVAERIRADIRKETGLTASAGVSYNRFLAKLASDYRKPDGLFVITPGMGPNFVAGLTVDQFHGIGPATAQKMRALGIETGADLRKLDLPTLMRHFGKSAPFYHGISRGIDERPVVVNRERKSLGTEQTYLSDLQKKDEAKAALGLIATKLWLQVQRKQLTGRTVTLKVKYANFRQITRARTLPSPITSEACLSETGHSLFAPLFPLQTGVRLLGLTLSGLSGSAATESTPAPQMQLLFDHPSEEPPKNPETFRSLSLF</sequence>
<evidence type="ECO:0000256" key="7">
    <source>
        <dbReference type="ARBA" id="ARBA00022695"/>
    </source>
</evidence>
<feature type="binding site" evidence="17">
    <location>
        <position position="10"/>
    </location>
    <ligand>
        <name>Mg(2+)</name>
        <dbReference type="ChEBI" id="CHEBI:18420"/>
    </ligand>
</feature>
<accession>A0A9Q2FKJ2</accession>
<evidence type="ECO:0000256" key="8">
    <source>
        <dbReference type="ARBA" id="ARBA00022705"/>
    </source>
</evidence>
<evidence type="ECO:0000256" key="5">
    <source>
        <dbReference type="ARBA" id="ARBA00022490"/>
    </source>
</evidence>
<name>A0A9Q2FKJ2_GLUJA</name>
<protein>
    <recommendedName>
        <fullName evidence="17">DNA polymerase IV</fullName>
        <shortName evidence="17">Pol IV</shortName>
        <ecNumber evidence="17">2.7.7.7</ecNumber>
    </recommendedName>
</protein>
<keyword evidence="14 17" id="KW-0234">DNA repair</keyword>
<evidence type="ECO:0000256" key="3">
    <source>
        <dbReference type="ARBA" id="ARBA00011245"/>
    </source>
</evidence>
<comment type="subunit">
    <text evidence="3 17">Monomer.</text>
</comment>
<dbReference type="Proteomes" id="UP000661006">
    <property type="component" value="Unassembled WGS sequence"/>
</dbReference>
<dbReference type="HAMAP" id="MF_01113">
    <property type="entry name" value="DNApol_IV"/>
    <property type="match status" value="1"/>
</dbReference>
<comment type="similarity">
    <text evidence="2 17">Belongs to the DNA polymerase type-Y family.</text>
</comment>
<dbReference type="GO" id="GO:0000287">
    <property type="term" value="F:magnesium ion binding"/>
    <property type="evidence" value="ECO:0007669"/>
    <property type="project" value="UniProtKB-UniRule"/>
</dbReference>
<evidence type="ECO:0000256" key="14">
    <source>
        <dbReference type="ARBA" id="ARBA00023204"/>
    </source>
</evidence>
<dbReference type="Pfam" id="PF11799">
    <property type="entry name" value="IMS_C"/>
    <property type="match status" value="1"/>
</dbReference>
<dbReference type="EMBL" id="JABCQN010000002">
    <property type="protein sequence ID" value="MBF0870216.1"/>
    <property type="molecule type" value="Genomic_DNA"/>
</dbReference>
<keyword evidence="5 17" id="KW-0963">Cytoplasm</keyword>
<keyword evidence="9 17" id="KW-0479">Metal-binding</keyword>
<keyword evidence="6 17" id="KW-0808">Transferase</keyword>
<dbReference type="InterPro" id="IPR022880">
    <property type="entry name" value="DNApol_IV"/>
</dbReference>
<dbReference type="InterPro" id="IPR043128">
    <property type="entry name" value="Rev_trsase/Diguanyl_cyclase"/>
</dbReference>
<evidence type="ECO:0000313" key="20">
    <source>
        <dbReference type="EMBL" id="MBF0870216.1"/>
    </source>
</evidence>
<dbReference type="RefSeq" id="WP_194257615.1">
    <property type="nucleotide sequence ID" value="NZ_JABCQN010000002.1"/>
</dbReference>
<dbReference type="Gene3D" id="3.30.70.270">
    <property type="match status" value="1"/>
</dbReference>
<comment type="subcellular location">
    <subcellularLocation>
        <location evidence="1 17">Cytoplasm</location>
    </subcellularLocation>
</comment>
<evidence type="ECO:0000256" key="2">
    <source>
        <dbReference type="ARBA" id="ARBA00010945"/>
    </source>
</evidence>
<dbReference type="Gene3D" id="3.40.1170.60">
    <property type="match status" value="1"/>
</dbReference>
<dbReference type="SUPFAM" id="SSF100879">
    <property type="entry name" value="Lesion bypass DNA polymerase (Y-family), little finger domain"/>
    <property type="match status" value="1"/>
</dbReference>
<feature type="active site" evidence="17">
    <location>
        <position position="105"/>
    </location>
</feature>
<feature type="binding site" evidence="17">
    <location>
        <position position="104"/>
    </location>
    <ligand>
        <name>Mg(2+)</name>
        <dbReference type="ChEBI" id="CHEBI:18420"/>
    </ligand>
</feature>
<keyword evidence="12 17" id="KW-0239">DNA-directed DNA polymerase</keyword>
<dbReference type="FunFam" id="3.30.1490.100:FF:000004">
    <property type="entry name" value="DNA polymerase IV"/>
    <property type="match status" value="1"/>
</dbReference>
<dbReference type="GO" id="GO:0009432">
    <property type="term" value="P:SOS response"/>
    <property type="evidence" value="ECO:0007669"/>
    <property type="project" value="TreeGrafter"/>
</dbReference>
<comment type="function">
    <text evidence="15 17">Poorly processive, error-prone DNA polymerase involved in untargeted mutagenesis. Copies undamaged DNA at stalled replication forks, which arise in vivo from mismatched or misaligned primer ends. These misaligned primers can be extended by PolIV. Exhibits no 3'-5' exonuclease (proofreading) activity. May be involved in translesional synthesis, in conjunction with the beta clamp from PolIII.</text>
</comment>
<dbReference type="InterPro" id="IPR050116">
    <property type="entry name" value="DNA_polymerase-Y"/>
</dbReference>
<reference evidence="20" key="1">
    <citation type="submission" date="2020-04" db="EMBL/GenBank/DDBJ databases">
        <authorList>
            <person name="Sombolestani A."/>
        </authorList>
    </citation>
    <scope>NUCLEOTIDE SEQUENCE</scope>
    <source>
        <strain evidence="20">R71697</strain>
    </source>
</reference>
<dbReference type="NCBIfam" id="NF002677">
    <property type="entry name" value="PRK02406.1"/>
    <property type="match status" value="1"/>
</dbReference>
<evidence type="ECO:0000256" key="15">
    <source>
        <dbReference type="ARBA" id="ARBA00025589"/>
    </source>
</evidence>
<keyword evidence="8 17" id="KW-0235">DNA replication</keyword>
<evidence type="ECO:0000256" key="17">
    <source>
        <dbReference type="HAMAP-Rule" id="MF_01113"/>
    </source>
</evidence>
<comment type="catalytic activity">
    <reaction evidence="16 17">
        <text>DNA(n) + a 2'-deoxyribonucleoside 5'-triphosphate = DNA(n+1) + diphosphate</text>
        <dbReference type="Rhea" id="RHEA:22508"/>
        <dbReference type="Rhea" id="RHEA-COMP:17339"/>
        <dbReference type="Rhea" id="RHEA-COMP:17340"/>
        <dbReference type="ChEBI" id="CHEBI:33019"/>
        <dbReference type="ChEBI" id="CHEBI:61560"/>
        <dbReference type="ChEBI" id="CHEBI:173112"/>
        <dbReference type="EC" id="2.7.7.7"/>
    </reaction>
</comment>
<keyword evidence="7 17" id="KW-0548">Nucleotidyltransferase</keyword>
<gene>
    <name evidence="17 20" type="primary">dinB</name>
    <name evidence="20" type="ORF">HKD32_04995</name>
</gene>
<dbReference type="FunFam" id="3.40.1170.60:FF:000001">
    <property type="entry name" value="DNA polymerase IV"/>
    <property type="match status" value="1"/>
</dbReference>
<dbReference type="CDD" id="cd03586">
    <property type="entry name" value="PolY_Pol_IV_kappa"/>
    <property type="match status" value="1"/>
</dbReference>
<dbReference type="EC" id="2.7.7.7" evidence="17"/>
<dbReference type="Pfam" id="PF00817">
    <property type="entry name" value="IMS"/>
    <property type="match status" value="1"/>
</dbReference>
<dbReference type="PANTHER" id="PTHR11076">
    <property type="entry name" value="DNA REPAIR POLYMERASE UMUC / TRANSFERASE FAMILY MEMBER"/>
    <property type="match status" value="1"/>
</dbReference>
<keyword evidence="11 17" id="KW-0460">Magnesium</keyword>
<evidence type="ECO:0000256" key="1">
    <source>
        <dbReference type="ARBA" id="ARBA00004496"/>
    </source>
</evidence>
<reference evidence="20" key="2">
    <citation type="submission" date="2020-11" db="EMBL/GenBank/DDBJ databases">
        <title>Description of novel Gluconobacter species.</title>
        <authorList>
            <person name="Cleenwerck I."/>
            <person name="Cnockaert M."/>
            <person name="Borremans W."/>
            <person name="Wieme A.D."/>
            <person name="De Vuyst L."/>
            <person name="Vandamme P."/>
        </authorList>
    </citation>
    <scope>NUCLEOTIDE SEQUENCE</scope>
    <source>
        <strain evidence="20">R71697</strain>
    </source>
</reference>
<dbReference type="PANTHER" id="PTHR11076:SF33">
    <property type="entry name" value="DNA POLYMERASE KAPPA"/>
    <property type="match status" value="1"/>
</dbReference>
<evidence type="ECO:0000256" key="4">
    <source>
        <dbReference type="ARBA" id="ARBA00022457"/>
    </source>
</evidence>